<organism evidence="1 2">
    <name type="scientific">[Eubacterium] siraeum 70/3</name>
    <dbReference type="NCBI Taxonomy" id="657319"/>
    <lineage>
        <taxon>Bacteria</taxon>
        <taxon>Bacillati</taxon>
        <taxon>Bacillota</taxon>
        <taxon>Clostridia</taxon>
        <taxon>Eubacteriales</taxon>
        <taxon>Oscillospiraceae</taxon>
        <taxon>Oscillospiraceae incertae sedis</taxon>
    </lineage>
</organism>
<gene>
    <name evidence="1" type="ORF">EUS_21720</name>
</gene>
<sequence>MKKEDRGFHGPFCFKHGVQPCLFFAMPAFDSFKGEGSI</sequence>
<dbReference type="AlphaFoldDB" id="D4JVR1"/>
<dbReference type="EMBL" id="FP929044">
    <property type="protein sequence ID" value="CBK97180.1"/>
    <property type="molecule type" value="Genomic_DNA"/>
</dbReference>
<evidence type="ECO:0000313" key="1">
    <source>
        <dbReference type="EMBL" id="CBK97180.1"/>
    </source>
</evidence>
<dbReference type="HOGENOM" id="CLU_3328081_0_0_9"/>
<dbReference type="Proteomes" id="UP000008803">
    <property type="component" value="Chromosome"/>
</dbReference>
<dbReference type="KEGG" id="esu:EUS_21720"/>
<dbReference type="BioCyc" id="ESIR657319:G136K-1839-MONOMER"/>
<protein>
    <submittedName>
        <fullName evidence="1">Uncharacterized protein</fullName>
    </submittedName>
</protein>
<accession>D4JVR1</accession>
<name>D4JVR1_9FIRM</name>
<reference evidence="1 2" key="2">
    <citation type="submission" date="2010-03" db="EMBL/GenBank/DDBJ databases">
        <authorList>
            <person name="Pajon A."/>
        </authorList>
    </citation>
    <scope>NUCLEOTIDE SEQUENCE [LARGE SCALE GENOMIC DNA]</scope>
    <source>
        <strain evidence="1 2">70/3</strain>
    </source>
</reference>
<proteinExistence type="predicted"/>
<reference evidence="1 2" key="1">
    <citation type="submission" date="2010-03" db="EMBL/GenBank/DDBJ databases">
        <title>The genome sequence of Eubacterium siraeum 70/3.</title>
        <authorList>
            <consortium name="metaHIT consortium -- http://www.metahit.eu/"/>
            <person name="Pajon A."/>
            <person name="Turner K."/>
            <person name="Parkhill J."/>
            <person name="Duncan S."/>
            <person name="Flint H."/>
        </authorList>
    </citation>
    <scope>NUCLEOTIDE SEQUENCE [LARGE SCALE GENOMIC DNA]</scope>
    <source>
        <strain evidence="1 2">70/3</strain>
    </source>
</reference>
<evidence type="ECO:0000313" key="2">
    <source>
        <dbReference type="Proteomes" id="UP000008803"/>
    </source>
</evidence>